<dbReference type="Gene3D" id="1.10.10.2910">
    <property type="match status" value="1"/>
</dbReference>
<protein>
    <submittedName>
        <fullName evidence="2">ImmA/IrrE family metallo-endopeptidase</fullName>
    </submittedName>
</protein>
<evidence type="ECO:0000259" key="1">
    <source>
        <dbReference type="Pfam" id="PF06114"/>
    </source>
</evidence>
<dbReference type="InterPro" id="IPR010359">
    <property type="entry name" value="IrrE_HExxH"/>
</dbReference>
<dbReference type="RefSeq" id="WP_127979216.1">
    <property type="nucleotide sequence ID" value="NZ_RYZS01000001.1"/>
</dbReference>
<feature type="domain" description="IrrE N-terminal-like" evidence="1">
    <location>
        <begin position="25"/>
        <end position="84"/>
    </location>
</feature>
<evidence type="ECO:0000313" key="2">
    <source>
        <dbReference type="EMBL" id="RVU95509.1"/>
    </source>
</evidence>
<dbReference type="Proteomes" id="UP000288388">
    <property type="component" value="Unassembled WGS sequence"/>
</dbReference>
<proteinExistence type="predicted"/>
<sequence length="134" mass="15815">MEEVKALLEKYGIILVFSDLNRPGCYISEIRTMFVSSDLNDFEKIRVILHEAGHGFLHDDLVGIYKMNEFHSKMEYQADCFMITELVKIYISLTDIDIHQFNYMQFIEQNDLDLAYEDLIKQIAFDYAYQESFG</sequence>
<evidence type="ECO:0000313" key="3">
    <source>
        <dbReference type="Proteomes" id="UP000288388"/>
    </source>
</evidence>
<name>A0A437UPF1_ENTAV</name>
<accession>A0A437UPF1</accession>
<dbReference type="EMBL" id="RYZS01000001">
    <property type="protein sequence ID" value="RVU95509.1"/>
    <property type="molecule type" value="Genomic_DNA"/>
</dbReference>
<dbReference type="Pfam" id="PF06114">
    <property type="entry name" value="Peptidase_M78"/>
    <property type="match status" value="1"/>
</dbReference>
<dbReference type="AlphaFoldDB" id="A0A437UPF1"/>
<gene>
    <name evidence="2" type="ORF">EK398_12050</name>
</gene>
<comment type="caution">
    <text evidence="2">The sequence shown here is derived from an EMBL/GenBank/DDBJ whole genome shotgun (WGS) entry which is preliminary data.</text>
</comment>
<reference evidence="2 3" key="1">
    <citation type="submission" date="2018-12" db="EMBL/GenBank/DDBJ databases">
        <title>A novel vanA-carrying plasmid in a clinical isolate of Enterococcus avium.</title>
        <authorList>
            <person name="Bernasconi O.J."/>
            <person name="Luzzaro F."/>
            <person name="Endimiani A."/>
        </authorList>
    </citation>
    <scope>NUCLEOTIDE SEQUENCE [LARGE SCALE GENOMIC DNA]</scope>
    <source>
        <strain evidence="2 3">LC0559/18</strain>
    </source>
</reference>
<organism evidence="2 3">
    <name type="scientific">Enterococcus avium</name>
    <name type="common">Streptococcus avium</name>
    <dbReference type="NCBI Taxonomy" id="33945"/>
    <lineage>
        <taxon>Bacteria</taxon>
        <taxon>Bacillati</taxon>
        <taxon>Bacillota</taxon>
        <taxon>Bacilli</taxon>
        <taxon>Lactobacillales</taxon>
        <taxon>Enterococcaceae</taxon>
        <taxon>Enterococcus</taxon>
    </lineage>
</organism>